<sequence length="153" mass="17061">MSRRRKREVAPPPHTSSSYPPGVPTLSAVPYPYGGPWFATPPPAWFASPPSQAMPSSSVCPLPMAAKTNIELQHDFEEWGVESRPLGGFVNLINAPSNHMHHVTEGSPSRPINVETGDVFRTEKRLSWTNDEDLRLEHALLRMSKSWCCTSQR</sequence>
<dbReference type="PANTHER" id="PTHR45224">
    <property type="entry name" value="OS01G0527900 PROTEIN-RELATED"/>
    <property type="match status" value="1"/>
</dbReference>
<accession>A0A0E0IDI4</accession>
<reference evidence="2" key="2">
    <citation type="submission" date="2018-04" db="EMBL/GenBank/DDBJ databases">
        <title>OnivRS2 (Oryza nivara Reference Sequence Version 2).</title>
        <authorList>
            <person name="Zhang J."/>
            <person name="Kudrna D."/>
            <person name="Lee S."/>
            <person name="Talag J."/>
            <person name="Rajasekar S."/>
            <person name="Welchert J."/>
            <person name="Hsing Y.-I."/>
            <person name="Wing R.A."/>
        </authorList>
    </citation>
    <scope>NUCLEOTIDE SEQUENCE [LARGE SCALE GENOMIC DNA]</scope>
    <source>
        <strain evidence="2">SL10</strain>
    </source>
</reference>
<dbReference type="EnsemblPlants" id="ONIVA08G20590.1">
    <property type="protein sequence ID" value="ONIVA08G20590.1"/>
    <property type="gene ID" value="ONIVA08G20590"/>
</dbReference>
<evidence type="ECO:0000313" key="2">
    <source>
        <dbReference type="EnsemblPlants" id="ONIVA08G20590.1"/>
    </source>
</evidence>
<organism evidence="2">
    <name type="scientific">Oryza nivara</name>
    <name type="common">Indian wild rice</name>
    <name type="synonym">Oryza sativa f. spontanea</name>
    <dbReference type="NCBI Taxonomy" id="4536"/>
    <lineage>
        <taxon>Eukaryota</taxon>
        <taxon>Viridiplantae</taxon>
        <taxon>Streptophyta</taxon>
        <taxon>Embryophyta</taxon>
        <taxon>Tracheophyta</taxon>
        <taxon>Spermatophyta</taxon>
        <taxon>Magnoliopsida</taxon>
        <taxon>Liliopsida</taxon>
        <taxon>Poales</taxon>
        <taxon>Poaceae</taxon>
        <taxon>BOP clade</taxon>
        <taxon>Oryzoideae</taxon>
        <taxon>Oryzeae</taxon>
        <taxon>Oryzinae</taxon>
        <taxon>Oryza</taxon>
    </lineage>
</organism>
<dbReference type="Gramene" id="ONIVA08G20590.1">
    <property type="protein sequence ID" value="ONIVA08G20590.1"/>
    <property type="gene ID" value="ONIVA08G20590"/>
</dbReference>
<proteinExistence type="predicted"/>
<evidence type="ECO:0000313" key="3">
    <source>
        <dbReference type="Proteomes" id="UP000006591"/>
    </source>
</evidence>
<feature type="region of interest" description="Disordered" evidence="1">
    <location>
        <begin position="1"/>
        <end position="25"/>
    </location>
</feature>
<reference evidence="2" key="1">
    <citation type="submission" date="2015-04" db="UniProtKB">
        <authorList>
            <consortium name="EnsemblPlants"/>
        </authorList>
    </citation>
    <scope>IDENTIFICATION</scope>
    <source>
        <strain evidence="2">SL10</strain>
    </source>
</reference>
<keyword evidence="3" id="KW-1185">Reference proteome</keyword>
<protein>
    <submittedName>
        <fullName evidence="2">Uncharacterized protein</fullName>
    </submittedName>
</protein>
<dbReference type="Proteomes" id="UP000006591">
    <property type="component" value="Chromosome 8"/>
</dbReference>
<evidence type="ECO:0000256" key="1">
    <source>
        <dbReference type="SAM" id="MobiDB-lite"/>
    </source>
</evidence>
<dbReference type="HOGENOM" id="CLU_1520212_0_0_1"/>
<dbReference type="AlphaFoldDB" id="A0A0E0IDI4"/>
<name>A0A0E0IDI4_ORYNI</name>
<dbReference type="PANTHER" id="PTHR45224:SF16">
    <property type="entry name" value="OS01G0527900 PROTEIN"/>
    <property type="match status" value="1"/>
</dbReference>